<dbReference type="AlphaFoldDB" id="A0A5C8HUK7"/>
<evidence type="ECO:0000256" key="4">
    <source>
        <dbReference type="ARBA" id="ARBA00023163"/>
    </source>
</evidence>
<name>A0A5C8HUK7_9MICO</name>
<dbReference type="Gene3D" id="1.10.260.40">
    <property type="entry name" value="lambda repressor-like DNA-binding domains"/>
    <property type="match status" value="1"/>
</dbReference>
<dbReference type="PROSITE" id="PS50932">
    <property type="entry name" value="HTH_LACI_2"/>
    <property type="match status" value="1"/>
</dbReference>
<sequence>MKQPRVTIKQVAAEAGVSITTVSHVLNDVPGLRVNPATKQRILEVSGRLGYIPNGLAQSLRTQRSHTIGLIGDEIVTTPFASKLILGAQEVALARDTVLFVVSTGYQRHVEDREIEELLRRQVDGILYASMFHRAVTLPRQLASVPTVFLNAECATPGVPWVAPDEVAGGRDAAEVLLEAGHRRLGFINNVDDIPASSGRLAGFLQRVEEAGVDASSVRVISVESEPAGGYAAAMELLDTPERPSGVFCFNDRLALGAYRACAELGLRVPDDVSIVGFDNHEYVADGVYPGLTTIELPHYDMGVWGAEHLFSLIDGDADGTGAGEVAAAESALLRGPVIHRGSVSSPST</sequence>
<dbReference type="InterPro" id="IPR010982">
    <property type="entry name" value="Lambda_DNA-bd_dom_sf"/>
</dbReference>
<dbReference type="OrthoDB" id="9798934at2"/>
<dbReference type="SUPFAM" id="SSF53822">
    <property type="entry name" value="Periplasmic binding protein-like I"/>
    <property type="match status" value="1"/>
</dbReference>
<organism evidence="6 7">
    <name type="scientific">Microbacterium saccharophilum</name>
    <dbReference type="NCBI Taxonomy" id="1213358"/>
    <lineage>
        <taxon>Bacteria</taxon>
        <taxon>Bacillati</taxon>
        <taxon>Actinomycetota</taxon>
        <taxon>Actinomycetes</taxon>
        <taxon>Micrococcales</taxon>
        <taxon>Microbacteriaceae</taxon>
        <taxon>Microbacterium</taxon>
    </lineage>
</organism>
<comment type="caution">
    <text evidence="6">The sequence shown here is derived from an EMBL/GenBank/DDBJ whole genome shotgun (WGS) entry which is preliminary data.</text>
</comment>
<dbReference type="CDD" id="cd06288">
    <property type="entry name" value="PBP1_sucrose_transcription_regulator"/>
    <property type="match status" value="1"/>
</dbReference>
<evidence type="ECO:0000256" key="1">
    <source>
        <dbReference type="ARBA" id="ARBA00022491"/>
    </source>
</evidence>
<evidence type="ECO:0000313" key="6">
    <source>
        <dbReference type="EMBL" id="TXK08931.1"/>
    </source>
</evidence>
<evidence type="ECO:0000256" key="3">
    <source>
        <dbReference type="ARBA" id="ARBA00023125"/>
    </source>
</evidence>
<dbReference type="CDD" id="cd01392">
    <property type="entry name" value="HTH_LacI"/>
    <property type="match status" value="1"/>
</dbReference>
<dbReference type="RefSeq" id="WP_147050272.1">
    <property type="nucleotide sequence ID" value="NZ_BKAH01000006.1"/>
</dbReference>
<dbReference type="SUPFAM" id="SSF47413">
    <property type="entry name" value="lambda repressor-like DNA-binding domains"/>
    <property type="match status" value="1"/>
</dbReference>
<dbReference type="InterPro" id="IPR028082">
    <property type="entry name" value="Peripla_BP_I"/>
</dbReference>
<dbReference type="InterPro" id="IPR046335">
    <property type="entry name" value="LacI/GalR-like_sensor"/>
</dbReference>
<keyword evidence="7" id="KW-1185">Reference proteome</keyword>
<keyword evidence="4" id="KW-0804">Transcription</keyword>
<gene>
    <name evidence="6" type="ORF">FVP74_12700</name>
</gene>
<keyword evidence="1" id="KW-0678">Repressor</keyword>
<proteinExistence type="predicted"/>
<dbReference type="EMBL" id="VRSX01000006">
    <property type="protein sequence ID" value="TXK08931.1"/>
    <property type="molecule type" value="Genomic_DNA"/>
</dbReference>
<dbReference type="InterPro" id="IPR000843">
    <property type="entry name" value="HTH_LacI"/>
</dbReference>
<keyword evidence="3 6" id="KW-0238">DNA-binding</keyword>
<dbReference type="Pfam" id="PF00356">
    <property type="entry name" value="LacI"/>
    <property type="match status" value="1"/>
</dbReference>
<dbReference type="Proteomes" id="UP000321949">
    <property type="component" value="Unassembled WGS sequence"/>
</dbReference>
<dbReference type="SMART" id="SM00354">
    <property type="entry name" value="HTH_LACI"/>
    <property type="match status" value="1"/>
</dbReference>
<evidence type="ECO:0000313" key="7">
    <source>
        <dbReference type="Proteomes" id="UP000321949"/>
    </source>
</evidence>
<accession>A0A5C8HUK7</accession>
<keyword evidence="2" id="KW-0805">Transcription regulation</keyword>
<evidence type="ECO:0000259" key="5">
    <source>
        <dbReference type="PROSITE" id="PS50932"/>
    </source>
</evidence>
<dbReference type="Pfam" id="PF13377">
    <property type="entry name" value="Peripla_BP_3"/>
    <property type="match status" value="1"/>
</dbReference>
<dbReference type="PANTHER" id="PTHR30146">
    <property type="entry name" value="LACI-RELATED TRANSCRIPTIONAL REPRESSOR"/>
    <property type="match status" value="1"/>
</dbReference>
<dbReference type="PANTHER" id="PTHR30146:SF148">
    <property type="entry name" value="HTH-TYPE TRANSCRIPTIONAL REPRESSOR PURR-RELATED"/>
    <property type="match status" value="1"/>
</dbReference>
<reference evidence="6 7" key="1">
    <citation type="submission" date="2019-08" db="EMBL/GenBank/DDBJ databases">
        <authorList>
            <person name="Dong K."/>
        </authorList>
    </citation>
    <scope>NUCLEOTIDE SEQUENCE [LARGE SCALE GENOMIC DNA]</scope>
    <source>
        <strain evidence="6 7">K-1</strain>
    </source>
</reference>
<evidence type="ECO:0000256" key="2">
    <source>
        <dbReference type="ARBA" id="ARBA00023015"/>
    </source>
</evidence>
<dbReference type="Gene3D" id="3.40.50.2300">
    <property type="match status" value="2"/>
</dbReference>
<feature type="domain" description="HTH lacI-type" evidence="5">
    <location>
        <begin position="6"/>
        <end position="62"/>
    </location>
</feature>
<protein>
    <submittedName>
        <fullName evidence="6">LacI family DNA-binding transcriptional regulator</fullName>
    </submittedName>
</protein>
<dbReference type="GO" id="GO:0003700">
    <property type="term" value="F:DNA-binding transcription factor activity"/>
    <property type="evidence" value="ECO:0007669"/>
    <property type="project" value="TreeGrafter"/>
</dbReference>
<dbReference type="GO" id="GO:0000976">
    <property type="term" value="F:transcription cis-regulatory region binding"/>
    <property type="evidence" value="ECO:0007669"/>
    <property type="project" value="TreeGrafter"/>
</dbReference>